<gene>
    <name evidence="4" type="ORF">AB1Y20_015696</name>
</gene>
<protein>
    <recommendedName>
        <fullName evidence="3">RING-type domain-containing protein</fullName>
    </recommendedName>
</protein>
<proteinExistence type="predicted"/>
<evidence type="ECO:0000256" key="1">
    <source>
        <dbReference type="PROSITE-ProRule" id="PRU00175"/>
    </source>
</evidence>
<dbReference type="PROSITE" id="PS50089">
    <property type="entry name" value="ZF_RING_2"/>
    <property type="match status" value="1"/>
</dbReference>
<evidence type="ECO:0000313" key="4">
    <source>
        <dbReference type="EMBL" id="KAL1527008.1"/>
    </source>
</evidence>
<feature type="compositionally biased region" description="Basic and acidic residues" evidence="2">
    <location>
        <begin position="918"/>
        <end position="931"/>
    </location>
</feature>
<dbReference type="SUPFAM" id="SSF48452">
    <property type="entry name" value="TPR-like"/>
    <property type="match status" value="1"/>
</dbReference>
<keyword evidence="5" id="KW-1185">Reference proteome</keyword>
<dbReference type="InterPro" id="IPR013083">
    <property type="entry name" value="Znf_RING/FYVE/PHD"/>
</dbReference>
<dbReference type="InterPro" id="IPR001841">
    <property type="entry name" value="Znf_RING"/>
</dbReference>
<sequence length="1020" mass="114143">MPRPRAYLGQPDFNAFNVVLLTDTHMAIICIRTGRGISPGNAQLLPSSILQLLAPSSNSEESALEVICPIQDSERRDRYEGVARGRQMEKKLRPTYVRCPPPLAAGVVASSLALTPPEVSNQPEVAEVLMFFRAHVPNPDPEALPKFVETYARSATGALIGRVVADLNQMMAMYLLLEKRGEYFGTWSFQEPISKLWSKKYLPTNAADASNERRLKTALSALCSDSKELARHTVRKCDLMCEHMAAWHLLAQQKALASFMLGARDYIRQNGLKDSYFGRAMMIRSTFAIPHAATKASFLAIAQDFLNRDEGATYAIFSMMSNEVVLDAAKLVLDSGALHSPVYTPPMSKEEEEELEQKLQQLTITEGSCWAEEEREEVLRHAREQGLKGVSVSCNRLSDLADLDREVGYYETNGMWATRLGTTLSNRKAISRDDVIDVGVTHFRRLIRRWIDTGPQTLDGLFEHAQEDAEVALKLADSLMTGAYGEGEGEERRDPMLACQWYYHAAQMGNLEAMIAVAKICEIKLLGTEWEGKRRSFQASDADNPVFHQMIYSIGLAAKQGHVAPLTLQRDKQVQTSLLQRLNRLRSLNVSEAVEQANASRVRGNLALRAGDAASAVSAYDEAVSTLAGFDSVVAAAWPLALCFSNRAQARLKLGMHEDALNDCSCATILLDRYESQFAAEDVKALRAKLCARERAAAEQAVEAQQAAESEAAQAAAALRSAEERAARQQERLRQAQARAEREREARKRQREAKARATEARERSEGEGSGAHEAANGRERPVEEAEAQESGAQEAAERSVEEAVTEERRAREAAEECQRAVEEAEERQRRAQANQEAHQRARERRERLREERRRRRQQARARAETDAPPAAARGAEETDSMWAERLQREEADRRAQQEREAAEAEDLAHARFLSRQSHAQERRRWREEQRSGRASSSSTPLGTPAAAPSSPANRSDSANDFEIDPDYECPICIEGIEKGCFYPFCGKHPIHLLCMEEWRQESVRKREVLTCPMCREPIYM</sequence>
<feature type="compositionally biased region" description="Low complexity" evidence="2">
    <location>
        <begin position="934"/>
        <end position="958"/>
    </location>
</feature>
<dbReference type="Proteomes" id="UP001515480">
    <property type="component" value="Unassembled WGS sequence"/>
</dbReference>
<keyword evidence="1" id="KW-0479">Metal-binding</keyword>
<evidence type="ECO:0000313" key="5">
    <source>
        <dbReference type="Proteomes" id="UP001515480"/>
    </source>
</evidence>
<feature type="compositionally biased region" description="Basic and acidic residues" evidence="2">
    <location>
        <begin position="795"/>
        <end position="829"/>
    </location>
</feature>
<evidence type="ECO:0000259" key="3">
    <source>
        <dbReference type="PROSITE" id="PS50089"/>
    </source>
</evidence>
<dbReference type="Gene3D" id="1.25.40.10">
    <property type="entry name" value="Tetratricopeptide repeat domain"/>
    <property type="match status" value="1"/>
</dbReference>
<dbReference type="Gene3D" id="3.30.40.10">
    <property type="entry name" value="Zinc/RING finger domain, C3HC4 (zinc finger)"/>
    <property type="match status" value="1"/>
</dbReference>
<dbReference type="GO" id="GO:0005737">
    <property type="term" value="C:cytoplasm"/>
    <property type="evidence" value="ECO:0007669"/>
    <property type="project" value="UniProtKB-ARBA"/>
</dbReference>
<keyword evidence="1" id="KW-0863">Zinc-finger</keyword>
<feature type="domain" description="RING-type" evidence="3">
    <location>
        <begin position="969"/>
        <end position="1015"/>
    </location>
</feature>
<feature type="compositionally biased region" description="Basic and acidic residues" evidence="2">
    <location>
        <begin position="837"/>
        <end position="851"/>
    </location>
</feature>
<dbReference type="EMBL" id="JBGBPQ010000003">
    <property type="protein sequence ID" value="KAL1527008.1"/>
    <property type="molecule type" value="Genomic_DNA"/>
</dbReference>
<comment type="caution">
    <text evidence="4">The sequence shown here is derived from an EMBL/GenBank/DDBJ whole genome shotgun (WGS) entry which is preliminary data.</text>
</comment>
<reference evidence="4 5" key="1">
    <citation type="journal article" date="2024" name="Science">
        <title>Giant polyketide synthase enzymes in the biosynthesis of giant marine polyether toxins.</title>
        <authorList>
            <person name="Fallon T.R."/>
            <person name="Shende V.V."/>
            <person name="Wierzbicki I.H."/>
            <person name="Pendleton A.L."/>
            <person name="Watervoot N.F."/>
            <person name="Auber R.P."/>
            <person name="Gonzalez D.J."/>
            <person name="Wisecaver J.H."/>
            <person name="Moore B.S."/>
        </authorList>
    </citation>
    <scope>NUCLEOTIDE SEQUENCE [LARGE SCALE GENOMIC DNA]</scope>
    <source>
        <strain evidence="4 5">12B1</strain>
    </source>
</reference>
<evidence type="ECO:0000256" key="2">
    <source>
        <dbReference type="SAM" id="MobiDB-lite"/>
    </source>
</evidence>
<accession>A0AB34K168</accession>
<dbReference type="GO" id="GO:0008270">
    <property type="term" value="F:zinc ion binding"/>
    <property type="evidence" value="ECO:0007669"/>
    <property type="project" value="UniProtKB-KW"/>
</dbReference>
<dbReference type="SUPFAM" id="SSF57850">
    <property type="entry name" value="RING/U-box"/>
    <property type="match status" value="1"/>
</dbReference>
<name>A0AB34K168_PRYPA</name>
<dbReference type="AlphaFoldDB" id="A0AB34K168"/>
<feature type="compositionally biased region" description="Basic and acidic residues" evidence="2">
    <location>
        <begin position="721"/>
        <end position="766"/>
    </location>
</feature>
<dbReference type="InterPro" id="IPR011990">
    <property type="entry name" value="TPR-like_helical_dom_sf"/>
</dbReference>
<feature type="compositionally biased region" description="Basic and acidic residues" evidence="2">
    <location>
        <begin position="885"/>
        <end position="909"/>
    </location>
</feature>
<organism evidence="4 5">
    <name type="scientific">Prymnesium parvum</name>
    <name type="common">Toxic golden alga</name>
    <dbReference type="NCBI Taxonomy" id="97485"/>
    <lineage>
        <taxon>Eukaryota</taxon>
        <taxon>Haptista</taxon>
        <taxon>Haptophyta</taxon>
        <taxon>Prymnesiophyceae</taxon>
        <taxon>Prymnesiales</taxon>
        <taxon>Prymnesiaceae</taxon>
        <taxon>Prymnesium</taxon>
    </lineage>
</organism>
<feature type="region of interest" description="Disordered" evidence="2">
    <location>
        <begin position="719"/>
        <end position="959"/>
    </location>
</feature>
<keyword evidence="1" id="KW-0862">Zinc</keyword>